<accession>A0A7J7ISB6</accession>
<dbReference type="EMBL" id="VWRR01000001">
    <property type="protein sequence ID" value="KAF6005444.1"/>
    <property type="molecule type" value="Genomic_DNA"/>
</dbReference>
<dbReference type="Proteomes" id="UP000530660">
    <property type="component" value="Unassembled WGS sequence"/>
</dbReference>
<evidence type="ECO:0000256" key="5">
    <source>
        <dbReference type="ARBA" id="ARBA00023128"/>
    </source>
</evidence>
<keyword evidence="3" id="KW-0999">Mitochondrion inner membrane</keyword>
<evidence type="ECO:0000313" key="10">
    <source>
        <dbReference type="EMBL" id="KAF6005444.1"/>
    </source>
</evidence>
<keyword evidence="11" id="KW-1185">Reference proteome</keyword>
<dbReference type="GO" id="GO:0030003">
    <property type="term" value="P:intracellular monoatomic cation homeostasis"/>
    <property type="evidence" value="ECO:0007669"/>
    <property type="project" value="TreeGrafter"/>
</dbReference>
<organism evidence="10 11">
    <name type="scientific">Cyanidiococcus yangmingshanensis</name>
    <dbReference type="NCBI Taxonomy" id="2690220"/>
    <lineage>
        <taxon>Eukaryota</taxon>
        <taxon>Rhodophyta</taxon>
        <taxon>Bangiophyceae</taxon>
        <taxon>Cyanidiales</taxon>
        <taxon>Cyanidiaceae</taxon>
        <taxon>Cyanidiococcus</taxon>
    </lineage>
</organism>
<evidence type="ECO:0000256" key="3">
    <source>
        <dbReference type="ARBA" id="ARBA00022792"/>
    </source>
</evidence>
<dbReference type="GO" id="GO:0043022">
    <property type="term" value="F:ribosome binding"/>
    <property type="evidence" value="ECO:0007669"/>
    <property type="project" value="InterPro"/>
</dbReference>
<evidence type="ECO:0000256" key="8">
    <source>
        <dbReference type="SAM" id="Phobius"/>
    </source>
</evidence>
<dbReference type="PANTHER" id="PTHR14009">
    <property type="entry name" value="LEUCINE ZIPPER-EF-HAND CONTAINING TRANSMEMBRANE PROTEIN"/>
    <property type="match status" value="1"/>
</dbReference>
<evidence type="ECO:0000256" key="4">
    <source>
        <dbReference type="ARBA" id="ARBA00022989"/>
    </source>
</evidence>
<evidence type="ECO:0000259" key="9">
    <source>
        <dbReference type="PROSITE" id="PS51758"/>
    </source>
</evidence>
<sequence length="357" mass="41702">MLLWWSVDRQWMRGDAGMYRRRLHQTVSVDRWPALRLLSNSALNRRTCQVKENDREFEWNWRKPDVKPDQNSAEGTGSWRSRFRRTWRTFLDGARVYAHGTAQLYRNMRTTSKLERRLRERGHEALTYPEHLLLVQTRHDRWRAFLLLSVSIISTALIPVLAEAIPGFKPTTFTTEQDRQTLLRMQGVRYLEAQMVLWRAIVAPDKTATLDESLIFPCVMKIASETVDGALRECTRPELLALSKLFGQPAFPVSLSRSLRRRLARHFHELASLDDALQRDGLLTLTQSQLEDACLMRALPAFNRTNDEMRQDLDRWIRRTRKNTRELFQFIADETLQNGALLGWSAPLLKRACGERA</sequence>
<dbReference type="AlphaFoldDB" id="A0A7J7ISB6"/>
<dbReference type="InterPro" id="IPR044202">
    <property type="entry name" value="LETM1/MDM38-like"/>
</dbReference>
<evidence type="ECO:0000256" key="1">
    <source>
        <dbReference type="ARBA" id="ARBA00004434"/>
    </source>
</evidence>
<name>A0A7J7ISB6_9RHOD</name>
<evidence type="ECO:0000256" key="6">
    <source>
        <dbReference type="ARBA" id="ARBA00023136"/>
    </source>
</evidence>
<keyword evidence="6 8" id="KW-0472">Membrane</keyword>
<feature type="transmembrane region" description="Helical" evidence="8">
    <location>
        <begin position="144"/>
        <end position="162"/>
    </location>
</feature>
<dbReference type="PROSITE" id="PS51758">
    <property type="entry name" value="LETM1_RBD"/>
    <property type="match status" value="1"/>
</dbReference>
<gene>
    <name evidence="10" type="ORF">F1559_005020</name>
</gene>
<dbReference type="OrthoDB" id="73691at2759"/>
<evidence type="ECO:0000256" key="2">
    <source>
        <dbReference type="ARBA" id="ARBA00022692"/>
    </source>
</evidence>
<keyword evidence="2 8" id="KW-0812">Transmembrane</keyword>
<comment type="caution">
    <text evidence="10">The sequence shown here is derived from an EMBL/GenBank/DDBJ whole genome shotgun (WGS) entry which is preliminary data.</text>
</comment>
<keyword evidence="5 7" id="KW-0496">Mitochondrion</keyword>
<feature type="domain" description="Letm1 RBD" evidence="9">
    <location>
        <begin position="146"/>
        <end position="357"/>
    </location>
</feature>
<dbReference type="Pfam" id="PF07766">
    <property type="entry name" value="LETM1_RBD"/>
    <property type="match status" value="1"/>
</dbReference>
<proteinExistence type="predicted"/>
<reference evidence="10 11" key="1">
    <citation type="journal article" date="2020" name="J. Phycol.">
        <title>Comparative genome analysis reveals Cyanidiococcus gen. nov., a new extremophilic red algal genus sister to Cyanidioschyzon (Cyanidioschyzonaceae, Rhodophyta).</title>
        <authorList>
            <person name="Liu S.-L."/>
            <person name="Chiang Y.-R."/>
            <person name="Yoon H.S."/>
            <person name="Fu H.-Y."/>
        </authorList>
    </citation>
    <scope>NUCLEOTIDE SEQUENCE [LARGE SCALE GENOMIC DNA]</scope>
    <source>
        <strain evidence="10 11">THAL066</strain>
    </source>
</reference>
<dbReference type="PANTHER" id="PTHR14009:SF13">
    <property type="entry name" value="LETM1 DOMAIN-CONTAINING PROTEIN 1"/>
    <property type="match status" value="1"/>
</dbReference>
<dbReference type="GO" id="GO:0005743">
    <property type="term" value="C:mitochondrial inner membrane"/>
    <property type="evidence" value="ECO:0007669"/>
    <property type="project" value="UniProtKB-SubCell"/>
</dbReference>
<protein>
    <recommendedName>
        <fullName evidence="9">Letm1 RBD domain-containing protein</fullName>
    </recommendedName>
</protein>
<dbReference type="InterPro" id="IPR033122">
    <property type="entry name" value="LETM1-like_RBD"/>
</dbReference>
<comment type="subcellular location">
    <subcellularLocation>
        <location evidence="1">Mitochondrion inner membrane</location>
        <topology evidence="1">Single-pass membrane protein</topology>
    </subcellularLocation>
</comment>
<evidence type="ECO:0000256" key="7">
    <source>
        <dbReference type="PROSITE-ProRule" id="PRU01094"/>
    </source>
</evidence>
<evidence type="ECO:0000313" key="11">
    <source>
        <dbReference type="Proteomes" id="UP000530660"/>
    </source>
</evidence>
<keyword evidence="4 8" id="KW-1133">Transmembrane helix</keyword>